<reference evidence="2 3" key="1">
    <citation type="journal article" date="2019" name="Commun. Biol.">
        <title>The bagworm genome reveals a unique fibroin gene that provides high tensile strength.</title>
        <authorList>
            <person name="Kono N."/>
            <person name="Nakamura H."/>
            <person name="Ohtoshi R."/>
            <person name="Tomita M."/>
            <person name="Numata K."/>
            <person name="Arakawa K."/>
        </authorList>
    </citation>
    <scope>NUCLEOTIDE SEQUENCE [LARGE SCALE GENOMIC DNA]</scope>
</reference>
<comment type="caution">
    <text evidence="2">The sequence shown here is derived from an EMBL/GenBank/DDBJ whole genome shotgun (WGS) entry which is preliminary data.</text>
</comment>
<keyword evidence="1" id="KW-0812">Transmembrane</keyword>
<keyword evidence="1" id="KW-1133">Transmembrane helix</keyword>
<evidence type="ECO:0000256" key="1">
    <source>
        <dbReference type="SAM" id="Phobius"/>
    </source>
</evidence>
<evidence type="ECO:0000313" key="2">
    <source>
        <dbReference type="EMBL" id="GBP82404.1"/>
    </source>
</evidence>
<keyword evidence="3" id="KW-1185">Reference proteome</keyword>
<proteinExistence type="predicted"/>
<protein>
    <submittedName>
        <fullName evidence="2">Uncharacterized protein</fullName>
    </submittedName>
</protein>
<gene>
    <name evidence="2" type="ORF">EVAR_49715_1</name>
</gene>
<dbReference type="AlphaFoldDB" id="A0A4C1Z5R0"/>
<feature type="transmembrane region" description="Helical" evidence="1">
    <location>
        <begin position="64"/>
        <end position="81"/>
    </location>
</feature>
<evidence type="ECO:0000313" key="3">
    <source>
        <dbReference type="Proteomes" id="UP000299102"/>
    </source>
</evidence>
<accession>A0A4C1Z5R0</accession>
<keyword evidence="1" id="KW-0472">Membrane</keyword>
<name>A0A4C1Z5R0_EUMVA</name>
<dbReference type="Proteomes" id="UP000299102">
    <property type="component" value="Unassembled WGS sequence"/>
</dbReference>
<organism evidence="2 3">
    <name type="scientific">Eumeta variegata</name>
    <name type="common">Bagworm moth</name>
    <name type="synonym">Eumeta japonica</name>
    <dbReference type="NCBI Taxonomy" id="151549"/>
    <lineage>
        <taxon>Eukaryota</taxon>
        <taxon>Metazoa</taxon>
        <taxon>Ecdysozoa</taxon>
        <taxon>Arthropoda</taxon>
        <taxon>Hexapoda</taxon>
        <taxon>Insecta</taxon>
        <taxon>Pterygota</taxon>
        <taxon>Neoptera</taxon>
        <taxon>Endopterygota</taxon>
        <taxon>Lepidoptera</taxon>
        <taxon>Glossata</taxon>
        <taxon>Ditrysia</taxon>
        <taxon>Tineoidea</taxon>
        <taxon>Psychidae</taxon>
        <taxon>Oiketicinae</taxon>
        <taxon>Eumeta</taxon>
    </lineage>
</organism>
<dbReference type="EMBL" id="BGZK01001562">
    <property type="protein sequence ID" value="GBP82404.1"/>
    <property type="molecule type" value="Genomic_DNA"/>
</dbReference>
<sequence>MRGGSDREYRSALECGRAAPAAVSKQLYYVMRTRIALRVRHYKLRDANKLAPAAPPTQRHNKSYFITITLTTMILISYLIFDSDSSPAFEFVSGLRSRFQFCS</sequence>